<name>A0ABP0JFU8_9DINO</name>
<comment type="caution">
    <text evidence="1">The sequence shown here is derived from an EMBL/GenBank/DDBJ whole genome shotgun (WGS) entry which is preliminary data.</text>
</comment>
<evidence type="ECO:0000313" key="1">
    <source>
        <dbReference type="EMBL" id="CAK9013289.1"/>
    </source>
</evidence>
<keyword evidence="2" id="KW-1185">Reference proteome</keyword>
<dbReference type="Proteomes" id="UP001642484">
    <property type="component" value="Unassembled WGS sequence"/>
</dbReference>
<sequence length="1474" mass="159057">MKVCYQHLATLAVPAAHQGRIFSLLNVLSSLGNIFGNLVATRLAEHDGGVLYSKGSVPWAAQWSGFYVCHTWEAKSMGSEWQSSLVPISSEKKRRAQMGAEGQRWAILQTLAESPGGCMQNLGMPGGVVPPPPLATAPATLRVAPTMALPQFTAPARRLGDVGDGRCFALHRTAAAPAWTGVITVARETWRDQARNMAKKTPFRAALIQGKVSDVEVLLFLIFESPCRVSLNETVRHTAACNCDRTAPAMGALLFRAASEAAAPVERAVERTEPAPRWLRAASAAVVPPVATSLGRVLRPQSSLVFARCSFTAPSCPDGPAVVSCPWSRVVERALVDTGSSDCELREGLLKRLPPLPVVVTYETSTGDEAYDAYEVVLTVNGRRCAAVLTVVPEERFSAHADEPCSDEALLGHMAIAALGLDVHCRQRSMLQAEAPNPGALAQEMPSEARPLPEGELGQLHVASSRPYGLFGTALAEKSGVHVTAVPVGQLWTTYRHAVPRGGEPRLPPRWLPGTGCAVPLCLGDLQREPQAALEELDPHGKPVVPVTYATCHFLSPLSPDLRVSVKMALVDTGSSDCELRVVSQDRLGRLPTVAQGVVYETVCGRHVFDSYEVLLAIEGRVCACAVTGVPEERFHVGAEDPASDEAVLGLAALSALDLVVHCRARAVAARRLESADTAQALSHSVSVKQHYAMRALWITFCACLMHSDAFRESVVGNATGLGDGADCTCGKKPLKDNKCCDPGLICSKSAGKCKPALKGECDRKWIGTNCAVSTYGRYNGISCRTYYAATDGQKHCCVHGLPMMIEYDKAYQYAPVGGDKTTCCSGEVKWSSWAVDLKGKHDGYYCKGGLESADTAQALSHSVSVKRHYTMRALWITFCACLMHSDAIRESVVGNATGLGDGADCTCGKMPLKDNKCCDPGLICSKSAGKCKPALKGEYAIRESVVGNATGLGDGADCTCGKKPLKDNKCCDPGLICSKSAGKCKPALKGECDRKWIGTNCAVSTYGRYNGISCRTYYAATDGQKHCCVHGLPMMIEYDKAYQYAPVGGDKTTCCSGEVKWSSWAVDLKGKHDGYYCKGGLCDRRPETGRTVRPCRAAAVVGVKGGLEDITHRVPFDEVGKKASFEEYNKYFRSKSRAGVARLDESLALYVMPAGEDIPALRESLYTLGPHIPRVGCLIGLIGPGTPAVNAAKPVKQDYSICFLPNDHSVLPRTQLSAADRALARSNQADEVFLGLRVAALRCAFESVGVMVAANPPPSFARRELQKILQREGPMAFHAFLDDWGIRLRPSELIEISWFLRSVHEECRGDVPLRGGEIWHIFLAPVPDAAEATWAQGFWASPTRLLQLYERQELDLTWAEWYLLHELRSELPQFHGLPELSLGASKKSCLWSARALPLAPLPNALLLPGDEEHPDCPGRPGERHRLHLKENSQLLGSPGLFSLSKKATKRRKEEISAIMGHASIMRAKGVGLG</sequence>
<accession>A0ABP0JFU8</accession>
<reference evidence="1 2" key="1">
    <citation type="submission" date="2024-02" db="EMBL/GenBank/DDBJ databases">
        <authorList>
            <person name="Chen Y."/>
            <person name="Shah S."/>
            <person name="Dougan E. K."/>
            <person name="Thang M."/>
            <person name="Chan C."/>
        </authorList>
    </citation>
    <scope>NUCLEOTIDE SEQUENCE [LARGE SCALE GENOMIC DNA]</scope>
</reference>
<dbReference type="Gene3D" id="3.90.79.10">
    <property type="entry name" value="Nucleoside Triphosphate Pyrophosphohydrolase"/>
    <property type="match status" value="1"/>
</dbReference>
<evidence type="ECO:0000313" key="2">
    <source>
        <dbReference type="Proteomes" id="UP001642484"/>
    </source>
</evidence>
<dbReference type="EMBL" id="CAXAMN010005335">
    <property type="protein sequence ID" value="CAK9013289.1"/>
    <property type="molecule type" value="Genomic_DNA"/>
</dbReference>
<gene>
    <name evidence="1" type="ORF">CCMP2556_LOCUS11205</name>
</gene>
<proteinExistence type="predicted"/>
<protein>
    <submittedName>
        <fullName evidence="1">Uncharacterized protein</fullName>
    </submittedName>
</protein>
<organism evidence="1 2">
    <name type="scientific">Durusdinium trenchii</name>
    <dbReference type="NCBI Taxonomy" id="1381693"/>
    <lineage>
        <taxon>Eukaryota</taxon>
        <taxon>Sar</taxon>
        <taxon>Alveolata</taxon>
        <taxon>Dinophyceae</taxon>
        <taxon>Suessiales</taxon>
        <taxon>Symbiodiniaceae</taxon>
        <taxon>Durusdinium</taxon>
    </lineage>
</organism>